<organism evidence="1 3">
    <name type="scientific">Ignatzschineria cameli</name>
    <dbReference type="NCBI Taxonomy" id="2182793"/>
    <lineage>
        <taxon>Bacteria</taxon>
        <taxon>Pseudomonadati</taxon>
        <taxon>Pseudomonadota</taxon>
        <taxon>Gammaproteobacteria</taxon>
        <taxon>Cardiobacteriales</taxon>
        <taxon>Ignatzschineriaceae</taxon>
        <taxon>Ignatzschineria</taxon>
    </lineage>
</organism>
<comment type="caution">
    <text evidence="1">The sequence shown here is derived from an EMBL/GenBank/DDBJ whole genome shotgun (WGS) entry which is preliminary data.</text>
</comment>
<name>A0A2U2AL61_9GAMM</name>
<dbReference type="EMBL" id="QEWW01000008">
    <property type="protein sequence ID" value="PWD83840.1"/>
    <property type="molecule type" value="Genomic_DNA"/>
</dbReference>
<gene>
    <name evidence="1" type="ORF">DC077_09125</name>
    <name evidence="2" type="ORF">DC078_10010</name>
</gene>
<evidence type="ECO:0000313" key="4">
    <source>
        <dbReference type="Proteomes" id="UP000245217"/>
    </source>
</evidence>
<sequence>MPADRHLRCREESDLFKTIIERSFIAGDRRSPTAGAWFLEAGDREIRQRSASVDLIISSKKVRGAAGTDYFILFTTACPQTGIFDVSCRRVIYGRTR</sequence>
<keyword evidence="4" id="KW-1185">Reference proteome</keyword>
<reference evidence="1" key="1">
    <citation type="journal article" date="2018" name="Genome Announc.">
        <title>Ignatzschineria cameli sp. nov., isolated from necrotic foot tissue of dromedaries (Camelus dromedarius) and associated maggots (Wohlfahrtia species) in Dubai.</title>
        <authorList>
            <person name="Tsang C.C."/>
            <person name="Tang J.Y."/>
            <person name="Fong J.Y."/>
            <person name="Kinne J."/>
            <person name="Lee H.H."/>
            <person name="Joseph M."/>
            <person name="Jose S."/>
            <person name="Schuster R.K."/>
            <person name="Tang Y."/>
            <person name="Sivakumar S."/>
            <person name="Chen J.H."/>
            <person name="Teng J.L."/>
            <person name="Lau S.K."/>
            <person name="Wernery U."/>
            <person name="Woo P.C."/>
        </authorList>
    </citation>
    <scope>NUCLEOTIDE SEQUENCE</scope>
    <source>
        <strain evidence="1">UAE-HKU57</strain>
        <strain evidence="2">UAE-HKU58</strain>
    </source>
</reference>
<reference evidence="3 4" key="2">
    <citation type="submission" date="2018-05" db="EMBL/GenBank/DDBJ databases">
        <title>Ignatzschineria dubaiensis sp. nov., isolated from necrotic foot tissues of dromedaries (Camelus dromedarius) and associated maggots in Dubai, United Arab Emirates.</title>
        <authorList>
            <person name="Tsang C.C."/>
            <person name="Tang J.Y.M."/>
            <person name="Fong J.Y.H."/>
            <person name="Kinne J."/>
            <person name="Lee H.H."/>
            <person name="Joseph M."/>
            <person name="Jose S."/>
            <person name="Schuster R.K."/>
            <person name="Tang Y."/>
            <person name="Sivakumar S."/>
            <person name="Chen J.H.K."/>
            <person name="Teng J.L.L."/>
            <person name="Lau S.K.P."/>
            <person name="Wernery U."/>
            <person name="Woo P.C.Y."/>
        </authorList>
    </citation>
    <scope>NUCLEOTIDE SEQUENCE [LARGE SCALE GENOMIC DNA]</scope>
    <source>
        <strain evidence="3">UAE-HKU57</strain>
        <strain evidence="4">UAE-HKU58</strain>
    </source>
</reference>
<dbReference type="EMBL" id="QEWV01000017">
    <property type="protein sequence ID" value="PWD89309.1"/>
    <property type="molecule type" value="Genomic_DNA"/>
</dbReference>
<dbReference type="Proteomes" id="UP000245217">
    <property type="component" value="Unassembled WGS sequence"/>
</dbReference>
<dbReference type="Proteomes" id="UP000245059">
    <property type="component" value="Unassembled WGS sequence"/>
</dbReference>
<evidence type="ECO:0000313" key="3">
    <source>
        <dbReference type="Proteomes" id="UP000245059"/>
    </source>
</evidence>
<evidence type="ECO:0000313" key="2">
    <source>
        <dbReference type="EMBL" id="PWD89309.1"/>
    </source>
</evidence>
<dbReference type="AlphaFoldDB" id="A0A2U2AL61"/>
<accession>A0A2U2AL61</accession>
<protein>
    <submittedName>
        <fullName evidence="1">Uncharacterized protein</fullName>
    </submittedName>
</protein>
<proteinExistence type="predicted"/>
<evidence type="ECO:0000313" key="1">
    <source>
        <dbReference type="EMBL" id="PWD83840.1"/>
    </source>
</evidence>